<dbReference type="Proteomes" id="UP000828941">
    <property type="component" value="Chromosome 2"/>
</dbReference>
<evidence type="ECO:0000313" key="2">
    <source>
        <dbReference type="Proteomes" id="UP000828941"/>
    </source>
</evidence>
<sequence length="178" mass="20514">MEEIRQVALAYFNNLSEKEKKTARKFLEKMDADKDRKISLNECLEYLKKEGFPEISNRKIFEELDKDNSGCLDFEEAITLFYVSASGRPLFCKACQDFLKEFYFTCCECFDSTSPTYDLCITCFQEKKHEQHKHKVFCDNHALLASKKTTMKGVMKKLASNLAVEVGIGSISVFCTIM</sequence>
<evidence type="ECO:0000313" key="1">
    <source>
        <dbReference type="EMBL" id="KAI4353677.1"/>
    </source>
</evidence>
<comment type="caution">
    <text evidence="1">The sequence shown here is derived from an EMBL/GenBank/DDBJ whole genome shotgun (WGS) entry which is preliminary data.</text>
</comment>
<gene>
    <name evidence="1" type="ORF">L6164_002608</name>
</gene>
<reference evidence="1 2" key="1">
    <citation type="journal article" date="2022" name="DNA Res.">
        <title>Chromosomal-level genome assembly of the orchid tree Bauhinia variegata (Leguminosae; Cercidoideae) supports the allotetraploid origin hypothesis of Bauhinia.</title>
        <authorList>
            <person name="Zhong Y."/>
            <person name="Chen Y."/>
            <person name="Zheng D."/>
            <person name="Pang J."/>
            <person name="Liu Y."/>
            <person name="Luo S."/>
            <person name="Meng S."/>
            <person name="Qian L."/>
            <person name="Wei D."/>
            <person name="Dai S."/>
            <person name="Zhou R."/>
        </authorList>
    </citation>
    <scope>NUCLEOTIDE SEQUENCE [LARGE SCALE GENOMIC DNA]</scope>
    <source>
        <strain evidence="1">BV-YZ2020</strain>
    </source>
</reference>
<keyword evidence="2" id="KW-1185">Reference proteome</keyword>
<protein>
    <submittedName>
        <fullName evidence="1">Uncharacterized protein</fullName>
    </submittedName>
</protein>
<organism evidence="1 2">
    <name type="scientific">Bauhinia variegata</name>
    <name type="common">Purple orchid tree</name>
    <name type="synonym">Phanera variegata</name>
    <dbReference type="NCBI Taxonomy" id="167791"/>
    <lineage>
        <taxon>Eukaryota</taxon>
        <taxon>Viridiplantae</taxon>
        <taxon>Streptophyta</taxon>
        <taxon>Embryophyta</taxon>
        <taxon>Tracheophyta</taxon>
        <taxon>Spermatophyta</taxon>
        <taxon>Magnoliopsida</taxon>
        <taxon>eudicotyledons</taxon>
        <taxon>Gunneridae</taxon>
        <taxon>Pentapetalae</taxon>
        <taxon>rosids</taxon>
        <taxon>fabids</taxon>
        <taxon>Fabales</taxon>
        <taxon>Fabaceae</taxon>
        <taxon>Cercidoideae</taxon>
        <taxon>Cercideae</taxon>
        <taxon>Bauhiniinae</taxon>
        <taxon>Bauhinia</taxon>
    </lineage>
</organism>
<proteinExistence type="predicted"/>
<accession>A0ACB9PYK7</accession>
<name>A0ACB9PYK7_BAUVA</name>
<dbReference type="EMBL" id="CM039427">
    <property type="protein sequence ID" value="KAI4353677.1"/>
    <property type="molecule type" value="Genomic_DNA"/>
</dbReference>